<gene>
    <name evidence="1" type="primary">ybjI</name>
    <name evidence="1" type="ORF">I598_2247</name>
</gene>
<dbReference type="RefSeq" id="WP_068203022.1">
    <property type="nucleotide sequence ID" value="NZ_CP014209.1"/>
</dbReference>
<dbReference type="EMBL" id="CP014209">
    <property type="protein sequence ID" value="ANC31787.1"/>
    <property type="molecule type" value="Genomic_DNA"/>
</dbReference>
<dbReference type="InterPro" id="IPR036412">
    <property type="entry name" value="HAD-like_sf"/>
</dbReference>
<accession>A0A161IEJ2</accession>
<proteinExistence type="predicted"/>
<dbReference type="KEGG" id="ido:I598_2247"/>
<dbReference type="AlphaFoldDB" id="A0A161IEJ2"/>
<keyword evidence="1" id="KW-0378">Hydrolase</keyword>
<dbReference type="Gene3D" id="3.30.1240.10">
    <property type="match status" value="1"/>
</dbReference>
<dbReference type="SFLD" id="SFLDG01140">
    <property type="entry name" value="C2.B:_Phosphomannomutase_and_P"/>
    <property type="match status" value="1"/>
</dbReference>
<evidence type="ECO:0000313" key="1">
    <source>
        <dbReference type="EMBL" id="ANC31787.1"/>
    </source>
</evidence>
<dbReference type="Proteomes" id="UP000076794">
    <property type="component" value="Chromosome"/>
</dbReference>
<dbReference type="PANTHER" id="PTHR10000:SF8">
    <property type="entry name" value="HAD SUPERFAMILY HYDROLASE-LIKE, TYPE 3"/>
    <property type="match status" value="1"/>
</dbReference>
<dbReference type="CDD" id="cd07518">
    <property type="entry name" value="HAD_YbiV-Like"/>
    <property type="match status" value="1"/>
</dbReference>
<name>A0A161IEJ2_9MICO</name>
<keyword evidence="2" id="KW-1185">Reference proteome</keyword>
<reference evidence="1 2" key="1">
    <citation type="submission" date="2016-01" db="EMBL/GenBank/DDBJ databases">
        <title>Complete genome sequence of a soil Actinobacterium, Isoptericola dokdonensis DS-3.</title>
        <authorList>
            <person name="Kwon S.-K."/>
            <person name="Kim J.F."/>
        </authorList>
    </citation>
    <scope>NUCLEOTIDE SEQUENCE [LARGE SCALE GENOMIC DNA]</scope>
    <source>
        <strain evidence="1 2">DS-3</strain>
    </source>
</reference>
<dbReference type="Pfam" id="PF08282">
    <property type="entry name" value="Hydrolase_3"/>
    <property type="match status" value="1"/>
</dbReference>
<dbReference type="PATRIC" id="fig|1300344.3.peg.2256"/>
<protein>
    <submittedName>
        <fullName evidence="1">Flavin mononucleotide phosphatase YbjI</fullName>
        <ecNumber evidence="1">3.1.3.-</ecNumber>
    </submittedName>
</protein>
<dbReference type="InterPro" id="IPR023214">
    <property type="entry name" value="HAD_sf"/>
</dbReference>
<evidence type="ECO:0000313" key="2">
    <source>
        <dbReference type="Proteomes" id="UP000076794"/>
    </source>
</evidence>
<dbReference type="STRING" id="1300344.I598_2247"/>
<dbReference type="PANTHER" id="PTHR10000">
    <property type="entry name" value="PHOSPHOSERINE PHOSPHATASE"/>
    <property type="match status" value="1"/>
</dbReference>
<dbReference type="EC" id="3.1.3.-" evidence="1"/>
<sequence>MPTSAAPRPDRIRLVVSDMDGTLLDPAGEAPADLYPLLERLHAAGITFVPASGRQRATIAATFPADRTPAHDALVIIAENGTLVTRGDEVVSLDVLDPAVVAEVVRAVRGLGTSRGGGAVLAGTRGAYVERSDAAFVDHVRTYYNELTVVDDLLAVDDRVLKVAVYDDVDSATGTLPALVHLRATHQVVVSSPHWIDVMEAGVNKGVALRRLQAELGVGPDETMVFGDYLNDVEMLDAATWSYAMADAHPDVLARARFTAPSNAEHGVVRVLAALLDDATRRSA</sequence>
<dbReference type="GO" id="GO:0000287">
    <property type="term" value="F:magnesium ion binding"/>
    <property type="evidence" value="ECO:0007669"/>
    <property type="project" value="TreeGrafter"/>
</dbReference>
<dbReference type="OrthoDB" id="3180855at2"/>
<dbReference type="SUPFAM" id="SSF56784">
    <property type="entry name" value="HAD-like"/>
    <property type="match status" value="1"/>
</dbReference>
<dbReference type="GO" id="GO:0005829">
    <property type="term" value="C:cytosol"/>
    <property type="evidence" value="ECO:0007669"/>
    <property type="project" value="TreeGrafter"/>
</dbReference>
<dbReference type="Gene3D" id="3.40.50.1000">
    <property type="entry name" value="HAD superfamily/HAD-like"/>
    <property type="match status" value="1"/>
</dbReference>
<organism evidence="1 2">
    <name type="scientific">Isoptericola dokdonensis DS-3</name>
    <dbReference type="NCBI Taxonomy" id="1300344"/>
    <lineage>
        <taxon>Bacteria</taxon>
        <taxon>Bacillati</taxon>
        <taxon>Actinomycetota</taxon>
        <taxon>Actinomycetes</taxon>
        <taxon>Micrococcales</taxon>
        <taxon>Promicromonosporaceae</taxon>
        <taxon>Isoptericola</taxon>
    </lineage>
</organism>
<dbReference type="SFLD" id="SFLDS00003">
    <property type="entry name" value="Haloacid_Dehalogenase"/>
    <property type="match status" value="1"/>
</dbReference>
<dbReference type="GO" id="GO:0016791">
    <property type="term" value="F:phosphatase activity"/>
    <property type="evidence" value="ECO:0007669"/>
    <property type="project" value="TreeGrafter"/>
</dbReference>